<organism evidence="1">
    <name type="scientific">mine drainage metagenome</name>
    <dbReference type="NCBI Taxonomy" id="410659"/>
    <lineage>
        <taxon>unclassified sequences</taxon>
        <taxon>metagenomes</taxon>
        <taxon>ecological metagenomes</taxon>
    </lineage>
</organism>
<sequence length="288" mass="30945">MLDDDAGRHIEGLDALPGGIGVADVVVGELLALQLNKARQRAGRNAGVTIEGGVLVRILAVAQIHHLGELGVEAVRERKLLASRIQRGQIVADGAVIFGSVRKGFLGQRQACFGANRTAAGFEFTGECGIIRWIGDDGDMAVVLGRCTHHGRAADIDVLDGFRKFAIRIGDGFAERVQVDHHHVDRRNICRLHGQHMFRQVAPAEDAAMDPGMQGLDAPVQHFREAGVVADLDHRHVVVTEQLGGTSGGKDFDTETVQGTGKFENALLVGNADQRTLDDGHVKLPECE</sequence>
<protein>
    <submittedName>
        <fullName evidence="1">Uncharacterized protein</fullName>
    </submittedName>
</protein>
<proteinExistence type="predicted"/>
<reference evidence="1" key="1">
    <citation type="submission" date="2016-10" db="EMBL/GenBank/DDBJ databases">
        <title>Sequence of Gallionella enrichment culture.</title>
        <authorList>
            <person name="Poehlein A."/>
            <person name="Muehling M."/>
            <person name="Daniel R."/>
        </authorList>
    </citation>
    <scope>NUCLEOTIDE SEQUENCE</scope>
</reference>
<dbReference type="EMBL" id="MLJW01003351">
    <property type="protein sequence ID" value="OIQ72254.1"/>
    <property type="molecule type" value="Genomic_DNA"/>
</dbReference>
<gene>
    <name evidence="1" type="ORF">GALL_461190</name>
</gene>
<evidence type="ECO:0000313" key="1">
    <source>
        <dbReference type="EMBL" id="OIQ72254.1"/>
    </source>
</evidence>
<dbReference type="AlphaFoldDB" id="A0A1J5PL40"/>
<name>A0A1J5PL40_9ZZZZ</name>
<accession>A0A1J5PL40</accession>
<comment type="caution">
    <text evidence="1">The sequence shown here is derived from an EMBL/GenBank/DDBJ whole genome shotgun (WGS) entry which is preliminary data.</text>
</comment>